<name>A0A174D618_9CLOT</name>
<keyword evidence="1" id="KW-0812">Transmembrane</keyword>
<protein>
    <submittedName>
        <fullName evidence="2">Uncharacterized conserved protein</fullName>
    </submittedName>
</protein>
<dbReference type="Proteomes" id="UP000095558">
    <property type="component" value="Unassembled WGS sequence"/>
</dbReference>
<evidence type="ECO:0000313" key="3">
    <source>
        <dbReference type="Proteomes" id="UP000095558"/>
    </source>
</evidence>
<accession>A0A174D618</accession>
<evidence type="ECO:0000313" key="2">
    <source>
        <dbReference type="EMBL" id="CUO19729.1"/>
    </source>
</evidence>
<evidence type="ECO:0000256" key="1">
    <source>
        <dbReference type="SAM" id="Phobius"/>
    </source>
</evidence>
<keyword evidence="1" id="KW-1133">Transmembrane helix</keyword>
<dbReference type="AlphaFoldDB" id="A0A174D618"/>
<dbReference type="InterPro" id="IPR005325">
    <property type="entry name" value="DUF308_memb"/>
</dbReference>
<feature type="transmembrane region" description="Helical" evidence="1">
    <location>
        <begin position="31"/>
        <end position="49"/>
    </location>
</feature>
<dbReference type="OrthoDB" id="1935834at2"/>
<dbReference type="Pfam" id="PF03729">
    <property type="entry name" value="DUF308"/>
    <property type="match status" value="1"/>
</dbReference>
<feature type="transmembrane region" description="Helical" evidence="1">
    <location>
        <begin position="5"/>
        <end position="25"/>
    </location>
</feature>
<organism evidence="2 3">
    <name type="scientific">Clostridium disporicum</name>
    <dbReference type="NCBI Taxonomy" id="84024"/>
    <lineage>
        <taxon>Bacteria</taxon>
        <taxon>Bacillati</taxon>
        <taxon>Bacillota</taxon>
        <taxon>Clostridia</taxon>
        <taxon>Eubacteriales</taxon>
        <taxon>Clostridiaceae</taxon>
        <taxon>Clostridium</taxon>
    </lineage>
</organism>
<sequence length="174" mass="19708">MKKQIWDYISTILIIINGIICIIYHEEMIGWLPSICAIVLLIKGTIKMIEGIKEKDYASLEEKKLERSIVIIAVAIAILIQRENALVVVVIFWGLSGLNKSANYLNEALYYFSKRKGGFLPLIKAIIEFTLSILLIFDPLGKATEHILILGFELIIEGVFEMISIHNGKEEIMD</sequence>
<reference evidence="2 3" key="1">
    <citation type="submission" date="2015-09" db="EMBL/GenBank/DDBJ databases">
        <authorList>
            <consortium name="Pathogen Informatics"/>
        </authorList>
    </citation>
    <scope>NUCLEOTIDE SEQUENCE [LARGE SCALE GENOMIC DNA]</scope>
    <source>
        <strain evidence="2 3">2789STDY5834855</strain>
    </source>
</reference>
<keyword evidence="1" id="KW-0472">Membrane</keyword>
<proteinExistence type="predicted"/>
<dbReference type="EMBL" id="CYZV01000016">
    <property type="protein sequence ID" value="CUO19729.1"/>
    <property type="molecule type" value="Genomic_DNA"/>
</dbReference>
<feature type="transmembrane region" description="Helical" evidence="1">
    <location>
        <begin position="118"/>
        <end position="137"/>
    </location>
</feature>
<gene>
    <name evidence="2" type="ORF">ERS852470_01692</name>
</gene>
<dbReference type="RefSeq" id="WP_055276316.1">
    <property type="nucleotide sequence ID" value="NZ_CYZV01000016.1"/>
</dbReference>
<feature type="transmembrane region" description="Helical" evidence="1">
    <location>
        <begin position="69"/>
        <end position="98"/>
    </location>
</feature>